<comment type="caution">
    <text evidence="2">The sequence shown here is derived from an EMBL/GenBank/DDBJ whole genome shotgun (WGS) entry which is preliminary data.</text>
</comment>
<protein>
    <recommendedName>
        <fullName evidence="1">Nitrogenase/oxidoreductase component 1 domain-containing protein</fullName>
    </recommendedName>
</protein>
<reference evidence="2" key="1">
    <citation type="submission" date="2020-10" db="EMBL/GenBank/DDBJ databases">
        <authorList>
            <person name="Gilroy R."/>
        </authorList>
    </citation>
    <scope>NUCLEOTIDE SEQUENCE</scope>
    <source>
        <strain evidence="2">ChiSjej6B24-2974</strain>
    </source>
</reference>
<dbReference type="InterPro" id="IPR049939">
    <property type="entry name" value="NifE-like"/>
</dbReference>
<dbReference type="AlphaFoldDB" id="A0A9D0ZMU2"/>
<feature type="domain" description="Nitrogenase/oxidoreductase component 1" evidence="1">
    <location>
        <begin position="12"/>
        <end position="138"/>
    </location>
</feature>
<dbReference type="PANTHER" id="PTHR42956:SF1">
    <property type="entry name" value="NITROGENASE IRON-MOLYBDENUM COFACTOR BIOSYNTHESIS PROTEIN NIFE"/>
    <property type="match status" value="1"/>
</dbReference>
<dbReference type="Gene3D" id="3.40.50.1980">
    <property type="entry name" value="Nitrogenase molybdenum iron protein domain"/>
    <property type="match status" value="1"/>
</dbReference>
<name>A0A9D0ZMU2_9FIRM</name>
<dbReference type="SUPFAM" id="SSF53807">
    <property type="entry name" value="Helical backbone' metal receptor"/>
    <property type="match status" value="1"/>
</dbReference>
<organism evidence="2 3">
    <name type="scientific">Candidatus Pullichristensenella stercorigallinarum</name>
    <dbReference type="NCBI Taxonomy" id="2840909"/>
    <lineage>
        <taxon>Bacteria</taxon>
        <taxon>Bacillati</taxon>
        <taxon>Bacillota</taxon>
        <taxon>Clostridia</taxon>
        <taxon>Candidatus Pullichristensenella</taxon>
    </lineage>
</organism>
<dbReference type="InterPro" id="IPR000510">
    <property type="entry name" value="Nase/OxRdtase_comp1"/>
</dbReference>
<dbReference type="Pfam" id="PF00148">
    <property type="entry name" value="Oxidored_nitro"/>
    <property type="match status" value="2"/>
</dbReference>
<dbReference type="EMBL" id="DVFZ01000095">
    <property type="protein sequence ID" value="HIQ83323.1"/>
    <property type="molecule type" value="Genomic_DNA"/>
</dbReference>
<dbReference type="PANTHER" id="PTHR42956">
    <property type="entry name" value="NITROGENASE IRON-MOLYBDENUM COFACTOR BIOSYNTHESIS PROTEIN NIFE"/>
    <property type="match status" value="1"/>
</dbReference>
<evidence type="ECO:0000313" key="3">
    <source>
        <dbReference type="Proteomes" id="UP000824260"/>
    </source>
</evidence>
<dbReference type="Proteomes" id="UP000824260">
    <property type="component" value="Unassembled WGS sequence"/>
</dbReference>
<gene>
    <name evidence="2" type="ORF">IAA52_09525</name>
</gene>
<reference evidence="2" key="2">
    <citation type="journal article" date="2021" name="PeerJ">
        <title>Extensive microbial diversity within the chicken gut microbiome revealed by metagenomics and culture.</title>
        <authorList>
            <person name="Gilroy R."/>
            <person name="Ravi A."/>
            <person name="Getino M."/>
            <person name="Pursley I."/>
            <person name="Horton D.L."/>
            <person name="Alikhan N.F."/>
            <person name="Baker D."/>
            <person name="Gharbi K."/>
            <person name="Hall N."/>
            <person name="Watson M."/>
            <person name="Adriaenssens E.M."/>
            <person name="Foster-Nyarko E."/>
            <person name="Jarju S."/>
            <person name="Secka A."/>
            <person name="Antonio M."/>
            <person name="Oren A."/>
            <person name="Chaudhuri R.R."/>
            <person name="La Ragione R."/>
            <person name="Hildebrand F."/>
            <person name="Pallen M.J."/>
        </authorList>
    </citation>
    <scope>NUCLEOTIDE SEQUENCE</scope>
    <source>
        <strain evidence="2">ChiSjej6B24-2974</strain>
    </source>
</reference>
<evidence type="ECO:0000259" key="1">
    <source>
        <dbReference type="Pfam" id="PF00148"/>
    </source>
</evidence>
<evidence type="ECO:0000313" key="2">
    <source>
        <dbReference type="EMBL" id="HIQ83323.1"/>
    </source>
</evidence>
<feature type="domain" description="Nitrogenase/oxidoreductase component 1" evidence="1">
    <location>
        <begin position="219"/>
        <end position="385"/>
    </location>
</feature>
<accession>A0A9D0ZMU2</accession>
<dbReference type="GO" id="GO:0016491">
    <property type="term" value="F:oxidoreductase activity"/>
    <property type="evidence" value="ECO:0007669"/>
    <property type="project" value="InterPro"/>
</dbReference>
<proteinExistence type="predicted"/>
<sequence>MHLERLEPLTGCGILGALKCVAGMPGVLPMIHGPVSCSSGHRLAMLYAGVEPLLPTTCVEQTQVVMGANERLADALKKAWEIYHPELLFVILTCATAMTGEDAAAPLREYERYTGKSALLFDGSALAGDEVDACARVYALFQEKFALDGGGKDALALDGLALTDYAFEKNYAALEALFATAMDARFVRGLFAGSDLLTGGDEYRRARKISTGLLWDRASLDSAAPIGVAGSWRYLRHVSAAAGLPLKPAAAAERDAWAAKLRPYAEALRGADVRVGVEGAGWYAYALADFLKNELGARVCMSVDRAAGGVEWQRVCDEFHEDLGRFELVERFRDFGAKLVFASSNVQLDEAWRYVPFYQPVWRVVEPVETLGYAAAAALARLLAEEVLS</sequence>